<protein>
    <submittedName>
        <fullName evidence="7">Amino acid/polyamine/organocation transporter, APC superfamily</fullName>
    </submittedName>
</protein>
<evidence type="ECO:0000256" key="4">
    <source>
        <dbReference type="ARBA" id="ARBA00022989"/>
    </source>
</evidence>
<keyword evidence="4 6" id="KW-1133">Transmembrane helix</keyword>
<keyword evidence="3 6" id="KW-0812">Transmembrane</keyword>
<name>A0A1I5V4S5_9LACT</name>
<dbReference type="STRING" id="82801.SAMN04488506_0352"/>
<dbReference type="Proteomes" id="UP000199136">
    <property type="component" value="Unassembled WGS sequence"/>
</dbReference>
<comment type="subcellular location">
    <subcellularLocation>
        <location evidence="1">Membrane</location>
        <topology evidence="1">Multi-pass membrane protein</topology>
    </subcellularLocation>
</comment>
<feature type="transmembrane region" description="Helical" evidence="6">
    <location>
        <begin position="152"/>
        <end position="170"/>
    </location>
</feature>
<dbReference type="InterPro" id="IPR002293">
    <property type="entry name" value="AA/rel_permease1"/>
</dbReference>
<evidence type="ECO:0000256" key="5">
    <source>
        <dbReference type="ARBA" id="ARBA00023136"/>
    </source>
</evidence>
<dbReference type="GO" id="GO:0016020">
    <property type="term" value="C:membrane"/>
    <property type="evidence" value="ECO:0007669"/>
    <property type="project" value="UniProtKB-SubCell"/>
</dbReference>
<proteinExistence type="predicted"/>
<feature type="transmembrane region" description="Helical" evidence="6">
    <location>
        <begin position="253"/>
        <end position="277"/>
    </location>
</feature>
<reference evidence="7 8" key="1">
    <citation type="submission" date="2016-10" db="EMBL/GenBank/DDBJ databases">
        <authorList>
            <person name="de Groot N.N."/>
        </authorList>
    </citation>
    <scope>NUCLEOTIDE SEQUENCE [LARGE SCALE GENOMIC DNA]</scope>
    <source>
        <strain evidence="7 8">DSM 20581</strain>
    </source>
</reference>
<keyword evidence="2" id="KW-0813">Transport</keyword>
<evidence type="ECO:0000256" key="3">
    <source>
        <dbReference type="ARBA" id="ARBA00022692"/>
    </source>
</evidence>
<organism evidence="7 8">
    <name type="scientific">Desemzia incerta</name>
    <dbReference type="NCBI Taxonomy" id="82801"/>
    <lineage>
        <taxon>Bacteria</taxon>
        <taxon>Bacillati</taxon>
        <taxon>Bacillota</taxon>
        <taxon>Bacilli</taxon>
        <taxon>Lactobacillales</taxon>
        <taxon>Carnobacteriaceae</taxon>
        <taxon>Desemzia</taxon>
    </lineage>
</organism>
<feature type="transmembrane region" description="Helical" evidence="6">
    <location>
        <begin position="28"/>
        <end position="50"/>
    </location>
</feature>
<feature type="transmembrane region" description="Helical" evidence="6">
    <location>
        <begin position="405"/>
        <end position="426"/>
    </location>
</feature>
<gene>
    <name evidence="7" type="ORF">SAMN04488506_0352</name>
</gene>
<evidence type="ECO:0000256" key="6">
    <source>
        <dbReference type="SAM" id="Phobius"/>
    </source>
</evidence>
<feature type="transmembrane region" description="Helical" evidence="6">
    <location>
        <begin position="350"/>
        <end position="368"/>
    </location>
</feature>
<evidence type="ECO:0000313" key="8">
    <source>
        <dbReference type="Proteomes" id="UP000199136"/>
    </source>
</evidence>
<keyword evidence="8" id="KW-1185">Reference proteome</keyword>
<keyword evidence="5 6" id="KW-0472">Membrane</keyword>
<feature type="transmembrane region" description="Helical" evidence="6">
    <location>
        <begin position="213"/>
        <end position="232"/>
    </location>
</feature>
<dbReference type="PIRSF" id="PIRSF006060">
    <property type="entry name" value="AA_transporter"/>
    <property type="match status" value="1"/>
</dbReference>
<dbReference type="EMBL" id="FOXW01000001">
    <property type="protein sequence ID" value="SFQ02372.1"/>
    <property type="molecule type" value="Genomic_DNA"/>
</dbReference>
<feature type="transmembrane region" description="Helical" evidence="6">
    <location>
        <begin position="182"/>
        <end position="201"/>
    </location>
</feature>
<feature type="transmembrane region" description="Helical" evidence="6">
    <location>
        <begin position="432"/>
        <end position="452"/>
    </location>
</feature>
<feature type="transmembrane region" description="Helical" evidence="6">
    <location>
        <begin position="56"/>
        <end position="79"/>
    </location>
</feature>
<evidence type="ECO:0000313" key="7">
    <source>
        <dbReference type="EMBL" id="SFQ02372.1"/>
    </source>
</evidence>
<dbReference type="Gene3D" id="1.20.1740.10">
    <property type="entry name" value="Amino acid/polyamine transporter I"/>
    <property type="match status" value="1"/>
</dbReference>
<evidence type="ECO:0000256" key="2">
    <source>
        <dbReference type="ARBA" id="ARBA00022448"/>
    </source>
</evidence>
<dbReference type="PANTHER" id="PTHR43243:SF4">
    <property type="entry name" value="CATIONIC AMINO ACID TRANSPORTER 4"/>
    <property type="match status" value="1"/>
</dbReference>
<dbReference type="PANTHER" id="PTHR43243">
    <property type="entry name" value="INNER MEMBRANE TRANSPORTER YGJI-RELATED"/>
    <property type="match status" value="1"/>
</dbReference>
<feature type="transmembrane region" description="Helical" evidence="6">
    <location>
        <begin position="297"/>
        <end position="321"/>
    </location>
</feature>
<dbReference type="GO" id="GO:0015171">
    <property type="term" value="F:amino acid transmembrane transporter activity"/>
    <property type="evidence" value="ECO:0007669"/>
    <property type="project" value="TreeGrafter"/>
</dbReference>
<dbReference type="Pfam" id="PF13520">
    <property type="entry name" value="AA_permease_2"/>
    <property type="match status" value="1"/>
</dbReference>
<accession>A0A1I5V4S5</accession>
<feature type="transmembrane region" description="Helical" evidence="6">
    <location>
        <begin position="91"/>
        <end position="114"/>
    </location>
</feature>
<dbReference type="OrthoDB" id="9762947at2"/>
<evidence type="ECO:0000256" key="1">
    <source>
        <dbReference type="ARBA" id="ARBA00004141"/>
    </source>
</evidence>
<feature type="transmembrane region" description="Helical" evidence="6">
    <location>
        <begin position="374"/>
        <end position="393"/>
    </location>
</feature>
<sequence length="462" mass="49549">MSYFRKLPVTIGEERKSGLAKELKTMDLILLGLGAIVGTGIFVITGTASATTAGPALILSFIIAAFSCALSALCFAEFASRMPVSGGAYSYGYAIFGEVIGWIVGWLMLCQYLLACASVASGWSGYLNGFLDGLGIGLPQAFRASYDLANRTYVDLIAVVITLLVSYLVMQGAKKALRLNSVMVYVKFGLIALFLIVGVFYVKPANWTPFAPFGMSGIIEGAAIVFFAFLGFDAVSTAAEETKDPQKSMPRAIIGSLGIATVLYILVTLVLTGVVPVAHLDVRDPVSFAMRFIGQDFVAGIISIGAILTLLTVLISMMYGLGRLIFAISRDGLLPKPLSKIDEKSHTPKNATIVAGVVTAILSGVIPLGKLAELTNIVTLMVFVIMAAGIIKLRKDHGEPKKGEFRVPLVPVLPILSILVCVYLMIQLSGMIWLLFVIWTVLGLGIYMVYGYSHSKMNNKNR</sequence>
<dbReference type="RefSeq" id="WP_092479423.1">
    <property type="nucleotide sequence ID" value="NZ_FOXW01000001.1"/>
</dbReference>
<dbReference type="AlphaFoldDB" id="A0A1I5V4S5"/>